<dbReference type="OrthoDB" id="671759at2"/>
<accession>A0A0D0EVJ4</accession>
<sequence>MTLFKFLFRKSDLECPRCLGKTFVDWDDIRRLNKILKWVPAPCAYCFGSGRVTPEMISKVPVDYTYLTIDLPEPEMDKIKEGNPETLERGRLREIFLDDLIKYAENHYLYDKMNAESIADLYLSTEDEAALFSLERENLIRFIEKVIEMKRPEVN</sequence>
<gene>
    <name evidence="2" type="ORF">B0A73_07760</name>
    <name evidence="1" type="ORF">IW18_10350</name>
</gene>
<dbReference type="Proteomes" id="UP000198302">
    <property type="component" value="Unassembled WGS sequence"/>
</dbReference>
<evidence type="ECO:0000313" key="1">
    <source>
        <dbReference type="EMBL" id="KIO52923.1"/>
    </source>
</evidence>
<dbReference type="Proteomes" id="UP000032061">
    <property type="component" value="Unassembled WGS sequence"/>
</dbReference>
<protein>
    <submittedName>
        <fullName evidence="1">Uncharacterized protein</fullName>
    </submittedName>
</protein>
<evidence type="ECO:0000313" key="4">
    <source>
        <dbReference type="Proteomes" id="UP000198302"/>
    </source>
</evidence>
<dbReference type="AlphaFoldDB" id="A0A0D0EVJ4"/>
<dbReference type="EMBL" id="MUGX01000010">
    <property type="protein sequence ID" value="OXA88565.1"/>
    <property type="molecule type" value="Genomic_DNA"/>
</dbReference>
<reference evidence="2 4" key="2">
    <citation type="submission" date="2016-11" db="EMBL/GenBank/DDBJ databases">
        <title>Whole genomes of Flavobacteriaceae.</title>
        <authorList>
            <person name="Stine C."/>
            <person name="Li C."/>
            <person name="Tadesse D."/>
        </authorList>
    </citation>
    <scope>NUCLEOTIDE SEQUENCE [LARGE SCALE GENOMIC DNA]</scope>
    <source>
        <strain evidence="2 4">ATCC 51468</strain>
    </source>
</reference>
<comment type="caution">
    <text evidence="1">The sequence shown here is derived from an EMBL/GenBank/DDBJ whole genome shotgun (WGS) entry which is preliminary data.</text>
</comment>
<dbReference type="RefSeq" id="WP_041517503.1">
    <property type="nucleotide sequence ID" value="NZ_JPRK01000008.1"/>
</dbReference>
<dbReference type="EMBL" id="JPRK01000008">
    <property type="protein sequence ID" value="KIO52923.1"/>
    <property type="molecule type" value="Genomic_DNA"/>
</dbReference>
<organism evidence="1 3">
    <name type="scientific">Flavobacterium hibernum</name>
    <dbReference type="NCBI Taxonomy" id="37752"/>
    <lineage>
        <taxon>Bacteria</taxon>
        <taxon>Pseudomonadati</taxon>
        <taxon>Bacteroidota</taxon>
        <taxon>Flavobacteriia</taxon>
        <taxon>Flavobacteriales</taxon>
        <taxon>Flavobacteriaceae</taxon>
        <taxon>Flavobacterium</taxon>
    </lineage>
</organism>
<keyword evidence="4" id="KW-1185">Reference proteome</keyword>
<evidence type="ECO:0000313" key="3">
    <source>
        <dbReference type="Proteomes" id="UP000032061"/>
    </source>
</evidence>
<proteinExistence type="predicted"/>
<name>A0A0D0EVJ4_9FLAO</name>
<reference evidence="1 3" key="1">
    <citation type="submission" date="2015-01" db="EMBL/GenBank/DDBJ databases">
        <title>Genome of Flavobacterium hibernum DSM 12611.</title>
        <authorList>
            <person name="Stropko S.J."/>
            <person name="Pipes S.E."/>
            <person name="Newman J.D."/>
        </authorList>
    </citation>
    <scope>NUCLEOTIDE SEQUENCE [LARGE SCALE GENOMIC DNA]</scope>
    <source>
        <strain evidence="1 3">DSM 12611</strain>
    </source>
</reference>
<evidence type="ECO:0000313" key="2">
    <source>
        <dbReference type="EMBL" id="OXA88565.1"/>
    </source>
</evidence>